<sequence length="510" mass="57355">MVAVFENEAVQVASNNKERGEEAHVKGGSRGNLSHIGNPSPDEAEFTPHFSRKVNMVRMKKAACSVGASGDASASLVRRGRPRKTEEELLAAESRRPKRLFELSITISVGGADVDTGLLPVLKEFLEKETIAGICSIKHGGTVFHLHFQMVMRITSTSIIAVNKKVKTYLGWDRESPVGATVLCRALKQKNMHTFQGMIGYCLKDVGKDHFENVGHNISPHDINKGIELDTLHGADDLKNKVCLTNTNVFDRAFMYWKYSLNHPFGHDFLGTLHRMIKSGKYYPSSTWITPYQGHGMEQRKIAVVWKCMAFPSTVTYNDILDIFVLQGATHPRLDWFLNRWQNTEREEGENKATNEVVNISDSDDDDIDVGIGSDFIPLLKRTKTDVRAMESTEAAVEAKETQMDLSQLDSVYDAVFQRLEDILMQIWRQLRGGNADDNDTLRACILKCTQSVKDTLQDVQLNAADVQFVDMQQQINALSREIVYFKSQLNRLNAIVVRLGNIASRNFRS</sequence>
<evidence type="ECO:0000313" key="4">
    <source>
        <dbReference type="EMBL" id="KAI5077599.1"/>
    </source>
</evidence>
<evidence type="ECO:0000256" key="1">
    <source>
        <dbReference type="SAM" id="MobiDB-lite"/>
    </source>
</evidence>
<protein>
    <submittedName>
        <fullName evidence="4">Uncharacterized protein</fullName>
    </submittedName>
</protein>
<accession>A0A9D4V100</accession>
<comment type="caution">
    <text evidence="4">The sequence shown here is derived from an EMBL/GenBank/DDBJ whole genome shotgun (WGS) entry which is preliminary data.</text>
</comment>
<keyword evidence="5" id="KW-1185">Reference proteome</keyword>
<feature type="domain" description="Replitron C-terminal" evidence="3">
    <location>
        <begin position="264"/>
        <end position="324"/>
    </location>
</feature>
<feature type="region of interest" description="Disordered" evidence="1">
    <location>
        <begin position="13"/>
        <end position="46"/>
    </location>
</feature>
<dbReference type="InterPro" id="IPR054423">
    <property type="entry name" value="Replitron_C"/>
</dbReference>
<feature type="domain" description="Replitron HUH endonuclease" evidence="2">
    <location>
        <begin position="105"/>
        <end position="227"/>
    </location>
</feature>
<gene>
    <name evidence="4" type="ORF">GOP47_0007423</name>
</gene>
<dbReference type="AlphaFoldDB" id="A0A9D4V100"/>
<feature type="compositionally biased region" description="Basic and acidic residues" evidence="1">
    <location>
        <begin position="16"/>
        <end position="25"/>
    </location>
</feature>
<dbReference type="OrthoDB" id="1990019at2759"/>
<reference evidence="4" key="1">
    <citation type="submission" date="2021-01" db="EMBL/GenBank/DDBJ databases">
        <title>Adiantum capillus-veneris genome.</title>
        <authorList>
            <person name="Fang Y."/>
            <person name="Liao Q."/>
        </authorList>
    </citation>
    <scope>NUCLEOTIDE SEQUENCE</scope>
    <source>
        <strain evidence="4">H3</strain>
        <tissue evidence="4">Leaf</tissue>
    </source>
</reference>
<dbReference type="EMBL" id="JABFUD020000007">
    <property type="protein sequence ID" value="KAI5077599.1"/>
    <property type="molecule type" value="Genomic_DNA"/>
</dbReference>
<dbReference type="Proteomes" id="UP000886520">
    <property type="component" value="Chromosome 7"/>
</dbReference>
<organism evidence="4 5">
    <name type="scientific">Adiantum capillus-veneris</name>
    <name type="common">Maidenhair fern</name>
    <dbReference type="NCBI Taxonomy" id="13818"/>
    <lineage>
        <taxon>Eukaryota</taxon>
        <taxon>Viridiplantae</taxon>
        <taxon>Streptophyta</taxon>
        <taxon>Embryophyta</taxon>
        <taxon>Tracheophyta</taxon>
        <taxon>Polypodiopsida</taxon>
        <taxon>Polypodiidae</taxon>
        <taxon>Polypodiales</taxon>
        <taxon>Pteridineae</taxon>
        <taxon>Pteridaceae</taxon>
        <taxon>Vittarioideae</taxon>
        <taxon>Adiantum</taxon>
    </lineage>
</organism>
<evidence type="ECO:0000259" key="3">
    <source>
        <dbReference type="Pfam" id="PF21860"/>
    </source>
</evidence>
<dbReference type="InterPro" id="IPR054424">
    <property type="entry name" value="Replitron_HUH"/>
</dbReference>
<evidence type="ECO:0000313" key="5">
    <source>
        <dbReference type="Proteomes" id="UP000886520"/>
    </source>
</evidence>
<dbReference type="Pfam" id="PF21859">
    <property type="entry name" value="Replitron_HUH"/>
    <property type="match status" value="1"/>
</dbReference>
<evidence type="ECO:0000259" key="2">
    <source>
        <dbReference type="Pfam" id="PF21859"/>
    </source>
</evidence>
<proteinExistence type="predicted"/>
<dbReference type="Pfam" id="PF21860">
    <property type="entry name" value="Replitron_C"/>
    <property type="match status" value="1"/>
</dbReference>
<name>A0A9D4V100_ADICA</name>